<dbReference type="InterPro" id="IPR009081">
    <property type="entry name" value="PP-bd_ACP"/>
</dbReference>
<dbReference type="InterPro" id="IPR036736">
    <property type="entry name" value="ACP-like_sf"/>
</dbReference>
<accession>A0A6L9S127</accession>
<dbReference type="RefSeq" id="WP_163732581.1">
    <property type="nucleotide sequence ID" value="NZ_JAAGOA010000002.1"/>
</dbReference>
<feature type="domain" description="Carrier" evidence="1">
    <location>
        <begin position="6"/>
        <end position="91"/>
    </location>
</feature>
<reference evidence="2 3" key="1">
    <citation type="submission" date="2020-02" db="EMBL/GenBank/DDBJ databases">
        <authorList>
            <person name="Li X.-J."/>
            <person name="Han X.-M."/>
        </authorList>
    </citation>
    <scope>NUCLEOTIDE SEQUENCE [LARGE SCALE GENOMIC DNA]</scope>
    <source>
        <strain evidence="2 3">CCTCC AB 2017055</strain>
    </source>
</reference>
<evidence type="ECO:0000313" key="3">
    <source>
        <dbReference type="Proteomes" id="UP000475214"/>
    </source>
</evidence>
<dbReference type="AlphaFoldDB" id="A0A6L9S127"/>
<dbReference type="SUPFAM" id="SSF47336">
    <property type="entry name" value="ACP-like"/>
    <property type="match status" value="1"/>
</dbReference>
<gene>
    <name evidence="2" type="ORF">G1H10_03175</name>
</gene>
<proteinExistence type="predicted"/>
<keyword evidence="3" id="KW-1185">Reference proteome</keyword>
<evidence type="ECO:0000259" key="1">
    <source>
        <dbReference type="PROSITE" id="PS50075"/>
    </source>
</evidence>
<protein>
    <submittedName>
        <fullName evidence="2">Acyl carrier protein</fullName>
    </submittedName>
</protein>
<sequence>MTKTRDDVRDAVRDALVDALGVEEDEVTPGATLMGDLEAESIDLLDILFRLERSLGVKITAAELAEHVQGGISEEEFGTEEGVVSDVGLAQLAKVMPQLDVEALRGKLPAEEVMQLFTVDNLVELVLVRSAAVAA</sequence>
<evidence type="ECO:0000313" key="2">
    <source>
        <dbReference type="EMBL" id="NED99164.1"/>
    </source>
</evidence>
<comment type="caution">
    <text evidence="2">The sequence shown here is derived from an EMBL/GenBank/DDBJ whole genome shotgun (WGS) entry which is preliminary data.</text>
</comment>
<dbReference type="EMBL" id="JAAGOA010000002">
    <property type="protein sequence ID" value="NED99164.1"/>
    <property type="molecule type" value="Genomic_DNA"/>
</dbReference>
<dbReference type="Proteomes" id="UP000475214">
    <property type="component" value="Unassembled WGS sequence"/>
</dbReference>
<organism evidence="2 3">
    <name type="scientific">Phytoactinopolyspora halotolerans</name>
    <dbReference type="NCBI Taxonomy" id="1981512"/>
    <lineage>
        <taxon>Bacteria</taxon>
        <taxon>Bacillati</taxon>
        <taxon>Actinomycetota</taxon>
        <taxon>Actinomycetes</taxon>
        <taxon>Jiangellales</taxon>
        <taxon>Jiangellaceae</taxon>
        <taxon>Phytoactinopolyspora</taxon>
    </lineage>
</organism>
<dbReference type="Gene3D" id="1.10.1200.10">
    <property type="entry name" value="ACP-like"/>
    <property type="match status" value="1"/>
</dbReference>
<name>A0A6L9S127_9ACTN</name>
<dbReference type="Pfam" id="PF00550">
    <property type="entry name" value="PP-binding"/>
    <property type="match status" value="1"/>
</dbReference>
<dbReference type="PROSITE" id="PS50075">
    <property type="entry name" value="CARRIER"/>
    <property type="match status" value="1"/>
</dbReference>